<dbReference type="AlphaFoldDB" id="A0A6L3V4V6"/>
<evidence type="ECO:0000313" key="2">
    <source>
        <dbReference type="Proteomes" id="UP000481030"/>
    </source>
</evidence>
<organism evidence="1 2">
    <name type="scientific">Cytobacillus depressus</name>
    <dbReference type="NCBI Taxonomy" id="1602942"/>
    <lineage>
        <taxon>Bacteria</taxon>
        <taxon>Bacillati</taxon>
        <taxon>Bacillota</taxon>
        <taxon>Bacilli</taxon>
        <taxon>Bacillales</taxon>
        <taxon>Bacillaceae</taxon>
        <taxon>Cytobacillus</taxon>
    </lineage>
</organism>
<dbReference type="InterPro" id="IPR029033">
    <property type="entry name" value="His_PPase_superfam"/>
</dbReference>
<dbReference type="OrthoDB" id="9782128at2"/>
<reference evidence="1 2" key="1">
    <citation type="journal article" date="2016" name="Antonie Van Leeuwenhoek">
        <title>Bacillus depressus sp. nov., isolated from soil of a sunflower field.</title>
        <authorList>
            <person name="Wei X."/>
            <person name="Xin D."/>
            <person name="Xin Y."/>
            <person name="Zhang H."/>
            <person name="Wang T."/>
            <person name="Zhang J."/>
        </authorList>
    </citation>
    <scope>NUCLEOTIDE SEQUENCE [LARGE SCALE GENOMIC DNA]</scope>
    <source>
        <strain evidence="1 2">BZ1</strain>
    </source>
</reference>
<sequence length="42" mass="4761">MSNVPLNDEGIRQAINLLNRLSEDKSWDMIITSDISSFPILN</sequence>
<dbReference type="Proteomes" id="UP000481030">
    <property type="component" value="Unassembled WGS sequence"/>
</dbReference>
<keyword evidence="2" id="KW-1185">Reference proteome</keyword>
<accession>A0A6L3V4V6</accession>
<protein>
    <submittedName>
        <fullName evidence="1">Uncharacterized protein</fullName>
    </submittedName>
</protein>
<dbReference type="EMBL" id="WBOS01000007">
    <property type="protein sequence ID" value="KAB2333379.1"/>
    <property type="molecule type" value="Genomic_DNA"/>
</dbReference>
<gene>
    <name evidence="1" type="ORF">F7731_15990</name>
</gene>
<proteinExistence type="predicted"/>
<name>A0A6L3V4V6_9BACI</name>
<evidence type="ECO:0000313" key="1">
    <source>
        <dbReference type="EMBL" id="KAB2333379.1"/>
    </source>
</evidence>
<dbReference type="SUPFAM" id="SSF53254">
    <property type="entry name" value="Phosphoglycerate mutase-like"/>
    <property type="match status" value="1"/>
</dbReference>
<comment type="caution">
    <text evidence="1">The sequence shown here is derived from an EMBL/GenBank/DDBJ whole genome shotgun (WGS) entry which is preliminary data.</text>
</comment>